<dbReference type="PROSITE" id="PS00376">
    <property type="entry name" value="ADOMET_SYNTHASE_1"/>
    <property type="match status" value="1"/>
</dbReference>
<dbReference type="PIRSF" id="PIRSF000497">
    <property type="entry name" value="MAT"/>
    <property type="match status" value="1"/>
</dbReference>
<dbReference type="GO" id="GO:0000287">
    <property type="term" value="F:magnesium ion binding"/>
    <property type="evidence" value="ECO:0007669"/>
    <property type="project" value="UniProtKB-UniRule"/>
</dbReference>
<feature type="binding site" description="in other chain" evidence="10">
    <location>
        <position position="267"/>
    </location>
    <ligand>
        <name>L-methionine</name>
        <dbReference type="ChEBI" id="CHEBI:57844"/>
        <note>ligand shared between two neighboring subunits</note>
    </ligand>
</feature>
<dbReference type="PANTHER" id="PTHR11964">
    <property type="entry name" value="S-ADENOSYLMETHIONINE SYNTHETASE"/>
    <property type="match status" value="1"/>
</dbReference>
<feature type="domain" description="S-adenosylmethionine synthetase C-terminal" evidence="15">
    <location>
        <begin position="230"/>
        <end position="369"/>
    </location>
</feature>
<dbReference type="InterPro" id="IPR022628">
    <property type="entry name" value="S-AdoMet_synt_N"/>
</dbReference>
<evidence type="ECO:0000256" key="10">
    <source>
        <dbReference type="HAMAP-Rule" id="MF_00086"/>
    </source>
</evidence>
<comment type="catalytic activity">
    <reaction evidence="10">
        <text>L-methionine + ATP + H2O = S-adenosyl-L-methionine + phosphate + diphosphate</text>
        <dbReference type="Rhea" id="RHEA:21080"/>
        <dbReference type="ChEBI" id="CHEBI:15377"/>
        <dbReference type="ChEBI" id="CHEBI:30616"/>
        <dbReference type="ChEBI" id="CHEBI:33019"/>
        <dbReference type="ChEBI" id="CHEBI:43474"/>
        <dbReference type="ChEBI" id="CHEBI:57844"/>
        <dbReference type="ChEBI" id="CHEBI:59789"/>
        <dbReference type="EC" id="2.5.1.6"/>
    </reaction>
</comment>
<evidence type="ECO:0000313" key="16">
    <source>
        <dbReference type="EMBL" id="OUQ32312.1"/>
    </source>
</evidence>
<keyword evidence="5 10" id="KW-0479">Metal-binding</keyword>
<dbReference type="InterPro" id="IPR022630">
    <property type="entry name" value="S-AdoMet_synt_C"/>
</dbReference>
<dbReference type="NCBIfam" id="TIGR01034">
    <property type="entry name" value="metK"/>
    <property type="match status" value="1"/>
</dbReference>
<comment type="subunit">
    <text evidence="10">Homotetramer; dimer of dimers.</text>
</comment>
<dbReference type="InterPro" id="IPR002133">
    <property type="entry name" value="S-AdoMet_synthetase"/>
</dbReference>
<comment type="function">
    <text evidence="10">Catalyzes the formation of S-adenosylmethionine (AdoMet) from methionine and ATP. The overall synthetic reaction is composed of two sequential steps, AdoMet formation and the subsequent tripolyphosphate hydrolysis which occurs prior to release of AdoMet from the enzyme.</text>
</comment>
<accession>A0A1Y4STP4</accession>
<keyword evidence="3 10" id="KW-0554">One-carbon metabolism</keyword>
<dbReference type="GO" id="GO:0004478">
    <property type="term" value="F:methionine adenosyltransferase activity"/>
    <property type="evidence" value="ECO:0007669"/>
    <property type="project" value="UniProtKB-UniRule"/>
</dbReference>
<name>A0A1Y4STP4_9FIRM</name>
<dbReference type="SUPFAM" id="SSF55973">
    <property type="entry name" value="S-adenosylmethionine synthetase"/>
    <property type="match status" value="3"/>
</dbReference>
<dbReference type="CDD" id="cd18079">
    <property type="entry name" value="S-AdoMet_synt"/>
    <property type="match status" value="1"/>
</dbReference>
<dbReference type="GO" id="GO:0005524">
    <property type="term" value="F:ATP binding"/>
    <property type="evidence" value="ECO:0007669"/>
    <property type="project" value="UniProtKB-UniRule"/>
</dbReference>
<dbReference type="Pfam" id="PF02773">
    <property type="entry name" value="S-AdoMet_synt_C"/>
    <property type="match status" value="1"/>
</dbReference>
<comment type="cofactor">
    <cofactor evidence="10">
        <name>Mg(2+)</name>
        <dbReference type="ChEBI" id="CHEBI:18420"/>
    </cofactor>
    <text evidence="10">Binds 2 divalent ions per subunit.</text>
</comment>
<feature type="binding site" description="in other chain" evidence="10">
    <location>
        <position position="99"/>
    </location>
    <ligand>
        <name>L-methionine</name>
        <dbReference type="ChEBI" id="CHEBI:57844"/>
        <note>ligand shared between two neighboring subunits</note>
    </ligand>
</feature>
<evidence type="ECO:0000256" key="4">
    <source>
        <dbReference type="ARBA" id="ARBA00022679"/>
    </source>
</evidence>
<feature type="domain" description="S-adenosylmethionine synthetase N-terminal" evidence="13">
    <location>
        <begin position="4"/>
        <end position="100"/>
    </location>
</feature>
<feature type="domain" description="S-adenosylmethionine synthetase central" evidence="14">
    <location>
        <begin position="113"/>
        <end position="228"/>
    </location>
</feature>
<feature type="binding site" description="in other chain" evidence="10">
    <location>
        <position position="56"/>
    </location>
    <ligand>
        <name>L-methionine</name>
        <dbReference type="ChEBI" id="CHEBI:57844"/>
        <note>ligand shared between two neighboring subunits</note>
    </ligand>
</feature>
<dbReference type="GO" id="GO:0006730">
    <property type="term" value="P:one-carbon metabolic process"/>
    <property type="evidence" value="ECO:0007669"/>
    <property type="project" value="UniProtKB-KW"/>
</dbReference>
<evidence type="ECO:0000256" key="12">
    <source>
        <dbReference type="RuleBase" id="RU004462"/>
    </source>
</evidence>
<dbReference type="RefSeq" id="WP_087359701.1">
    <property type="nucleotide sequence ID" value="NZ_NFLJ01000044.1"/>
</dbReference>
<feature type="binding site" description="in other chain" evidence="10">
    <location>
        <begin position="242"/>
        <end position="243"/>
    </location>
    <ligand>
        <name>ATP</name>
        <dbReference type="ChEBI" id="CHEBI:30616"/>
        <note>ligand shared between two neighboring subunits</note>
    </ligand>
</feature>
<dbReference type="UniPathway" id="UPA00315">
    <property type="reaction ID" value="UER00080"/>
</dbReference>
<evidence type="ECO:0000256" key="8">
    <source>
        <dbReference type="ARBA" id="ARBA00022842"/>
    </source>
</evidence>
<dbReference type="Pfam" id="PF02772">
    <property type="entry name" value="S-AdoMet_synt_M"/>
    <property type="match status" value="1"/>
</dbReference>
<feature type="binding site" description="in other chain" evidence="10">
    <location>
        <begin position="161"/>
        <end position="163"/>
    </location>
    <ligand>
        <name>ATP</name>
        <dbReference type="ChEBI" id="CHEBI:30616"/>
        <note>ligand shared between two neighboring subunits</note>
    </ligand>
</feature>
<dbReference type="Proteomes" id="UP000195305">
    <property type="component" value="Unassembled WGS sequence"/>
</dbReference>
<proteinExistence type="inferred from homology"/>
<reference evidence="16 17" key="1">
    <citation type="journal article" date="2018" name="BMC Genomics">
        <title>Whole genome sequencing and function prediction of 133 gut anaerobes isolated from chicken caecum in pure cultures.</title>
        <authorList>
            <person name="Medvecky M."/>
            <person name="Cejkova D."/>
            <person name="Polansky O."/>
            <person name="Karasova D."/>
            <person name="Kubasova T."/>
            <person name="Cizek A."/>
            <person name="Rychlik I."/>
        </authorList>
    </citation>
    <scope>NUCLEOTIDE SEQUENCE [LARGE SCALE GENOMIC DNA]</scope>
    <source>
        <strain evidence="16 17">An13</strain>
    </source>
</reference>
<evidence type="ECO:0000256" key="6">
    <source>
        <dbReference type="ARBA" id="ARBA00022741"/>
    </source>
</evidence>
<dbReference type="InterPro" id="IPR022631">
    <property type="entry name" value="ADOMET_SYNTHASE_CS"/>
</dbReference>
<organism evidence="16 17">
    <name type="scientific">Massilimicrobiota timonensis</name>
    <dbReference type="NCBI Taxonomy" id="1776392"/>
    <lineage>
        <taxon>Bacteria</taxon>
        <taxon>Bacillati</taxon>
        <taxon>Bacillota</taxon>
        <taxon>Erysipelotrichia</taxon>
        <taxon>Erysipelotrichales</taxon>
        <taxon>Erysipelotrichaceae</taxon>
        <taxon>Massilimicrobiota</taxon>
    </lineage>
</organism>
<dbReference type="Pfam" id="PF00438">
    <property type="entry name" value="S-AdoMet_synt_N"/>
    <property type="match status" value="1"/>
</dbReference>
<keyword evidence="6 10" id="KW-0547">Nucleotide-binding</keyword>
<dbReference type="GO" id="GO:0005737">
    <property type="term" value="C:cytoplasm"/>
    <property type="evidence" value="ECO:0007669"/>
    <property type="project" value="UniProtKB-SubCell"/>
</dbReference>
<dbReference type="Gene3D" id="3.30.300.10">
    <property type="match status" value="3"/>
</dbReference>
<comment type="cofactor">
    <cofactor evidence="10">
        <name>K(+)</name>
        <dbReference type="ChEBI" id="CHEBI:29103"/>
    </cofactor>
    <text evidence="10">Binds 1 potassium ion per subunit.</text>
</comment>
<feature type="binding site" evidence="10">
    <location>
        <position position="17"/>
    </location>
    <ligand>
        <name>Mg(2+)</name>
        <dbReference type="ChEBI" id="CHEBI:18420"/>
    </ligand>
</feature>
<dbReference type="InterPro" id="IPR022636">
    <property type="entry name" value="S-AdoMet_synthetase_sfam"/>
</dbReference>
<feature type="binding site" evidence="10">
    <location>
        <position position="43"/>
    </location>
    <ligand>
        <name>K(+)</name>
        <dbReference type="ChEBI" id="CHEBI:29103"/>
    </ligand>
</feature>
<evidence type="ECO:0000256" key="5">
    <source>
        <dbReference type="ARBA" id="ARBA00022723"/>
    </source>
</evidence>
<evidence type="ECO:0000259" key="13">
    <source>
        <dbReference type="Pfam" id="PF00438"/>
    </source>
</evidence>
<keyword evidence="4 10" id="KW-0808">Transferase</keyword>
<feature type="binding site" description="in other chain" evidence="10">
    <location>
        <position position="15"/>
    </location>
    <ligand>
        <name>ATP</name>
        <dbReference type="ChEBI" id="CHEBI:30616"/>
        <note>ligand shared between two neighboring subunits</note>
    </ligand>
</feature>
<evidence type="ECO:0000256" key="11">
    <source>
        <dbReference type="RuleBase" id="RU000542"/>
    </source>
</evidence>
<evidence type="ECO:0000259" key="15">
    <source>
        <dbReference type="Pfam" id="PF02773"/>
    </source>
</evidence>
<feature type="binding site" evidence="10">
    <location>
        <position position="236"/>
    </location>
    <ligand>
        <name>ATP</name>
        <dbReference type="ChEBI" id="CHEBI:30616"/>
        <note>ligand shared between two neighboring subunits</note>
    </ligand>
</feature>
<keyword evidence="10" id="KW-0963">Cytoplasm</keyword>
<dbReference type="OrthoDB" id="9801686at2"/>
<evidence type="ECO:0000256" key="7">
    <source>
        <dbReference type="ARBA" id="ARBA00022840"/>
    </source>
</evidence>
<dbReference type="AlphaFoldDB" id="A0A1Y4STP4"/>
<comment type="subcellular location">
    <subcellularLocation>
        <location evidence="10 11">Cytoplasm</location>
    </subcellularLocation>
</comment>
<evidence type="ECO:0000256" key="3">
    <source>
        <dbReference type="ARBA" id="ARBA00022563"/>
    </source>
</evidence>
<evidence type="ECO:0000313" key="17">
    <source>
        <dbReference type="Proteomes" id="UP000195305"/>
    </source>
</evidence>
<keyword evidence="7 10" id="KW-0067">ATP-binding</keyword>
<dbReference type="HAMAP" id="MF_00086">
    <property type="entry name" value="S_AdoMet_synth1"/>
    <property type="match status" value="1"/>
</dbReference>
<evidence type="ECO:0000256" key="1">
    <source>
        <dbReference type="ARBA" id="ARBA00005224"/>
    </source>
</evidence>
<evidence type="ECO:0000259" key="14">
    <source>
        <dbReference type="Pfam" id="PF02772"/>
    </source>
</evidence>
<feature type="binding site" evidence="10">
    <location>
        <position position="263"/>
    </location>
    <ligand>
        <name>ATP</name>
        <dbReference type="ChEBI" id="CHEBI:30616"/>
        <note>ligand shared between two neighboring subunits</note>
    </ligand>
</feature>
<dbReference type="EC" id="2.5.1.6" evidence="10"/>
<evidence type="ECO:0000256" key="2">
    <source>
        <dbReference type="ARBA" id="ARBA00009685"/>
    </source>
</evidence>
<comment type="similarity">
    <text evidence="2 10 12">Belongs to the AdoMet synthase family.</text>
</comment>
<gene>
    <name evidence="10" type="primary">metK</name>
    <name evidence="16" type="ORF">B5E75_12410</name>
</gene>
<dbReference type="InterPro" id="IPR022629">
    <property type="entry name" value="S-AdoMet_synt_central"/>
</dbReference>
<sequence length="380" mass="42131">MERILFTSESVSEGHPDKICDQISDAILDACLAEDPYSRVACECFTTTNLLVIGGEITTQAQVDYEQIARNVLCQIGYTSDEIGIDGYRCEIKNVIGVQSSDIALGTNKEVGGAGDQGIMFGYASNETEGYMPLPISIAHHLVRYATEKRHSGEFQWARPDMKSQVTVDYTNVLHPRIDTILMSIQHDPDFDEKAFKDYIQNVIMQDVVKKYGMNTDYKVLINPTGRFVIGGPHGDTGLTGRKIIVDTYGGSARHGGGAFSGKDPSKVDRSGAYMARYMAKNIVAAGLCDCIEIQLSYAIGVKEPTSVYIETYGTEKVLRDVILKAIHNEFDLTPQGIIDTLQLLRPIYQKTAVYGHFGRGDVDLPWEKLDRVESLKKYL</sequence>
<feature type="binding site" evidence="10">
    <location>
        <position position="259"/>
    </location>
    <ligand>
        <name>ATP</name>
        <dbReference type="ChEBI" id="CHEBI:30616"/>
        <note>ligand shared between two neighboring subunits</note>
    </ligand>
</feature>
<dbReference type="PROSITE" id="PS00377">
    <property type="entry name" value="ADOMET_SYNTHASE_2"/>
    <property type="match status" value="1"/>
</dbReference>
<comment type="pathway">
    <text evidence="1 10">Amino-acid biosynthesis; S-adenosyl-L-methionine biosynthesis; S-adenosyl-L-methionine from L-methionine: step 1/1.</text>
</comment>
<keyword evidence="17" id="KW-1185">Reference proteome</keyword>
<keyword evidence="8 10" id="KW-0460">Magnesium</keyword>
<feature type="binding site" evidence="10">
    <location>
        <position position="236"/>
    </location>
    <ligand>
        <name>L-methionine</name>
        <dbReference type="ChEBI" id="CHEBI:57844"/>
        <note>ligand shared between two neighboring subunits</note>
    </ligand>
</feature>
<protein>
    <recommendedName>
        <fullName evidence="10">S-adenosylmethionine synthase</fullName>
        <shortName evidence="10">AdoMet synthase</shortName>
        <ecNumber evidence="10">2.5.1.6</ecNumber>
    </recommendedName>
    <alternativeName>
        <fullName evidence="10">MAT</fullName>
    </alternativeName>
    <alternativeName>
        <fullName evidence="10">Methionine adenosyltransferase</fullName>
    </alternativeName>
</protein>
<feature type="region of interest" description="Flexible loop" evidence="10">
    <location>
        <begin position="99"/>
        <end position="109"/>
    </location>
</feature>
<dbReference type="GO" id="GO:0006556">
    <property type="term" value="P:S-adenosylmethionine biosynthetic process"/>
    <property type="evidence" value="ECO:0007669"/>
    <property type="project" value="UniProtKB-UniRule"/>
</dbReference>
<comment type="caution">
    <text evidence="16">The sequence shown here is derived from an EMBL/GenBank/DDBJ whole genome shotgun (WGS) entry which is preliminary data.</text>
</comment>
<dbReference type="EMBL" id="NFLJ01000044">
    <property type="protein sequence ID" value="OUQ32312.1"/>
    <property type="molecule type" value="Genomic_DNA"/>
</dbReference>
<feature type="binding site" description="in other chain" evidence="10">
    <location>
        <begin position="227"/>
        <end position="228"/>
    </location>
    <ligand>
        <name>ATP</name>
        <dbReference type="ChEBI" id="CHEBI:30616"/>
        <note>ligand shared between two neighboring subunits</note>
    </ligand>
</feature>
<dbReference type="FunFam" id="3.30.300.10:FF:000003">
    <property type="entry name" value="S-adenosylmethionine synthase"/>
    <property type="match status" value="1"/>
</dbReference>
<evidence type="ECO:0000256" key="9">
    <source>
        <dbReference type="ARBA" id="ARBA00022958"/>
    </source>
</evidence>
<keyword evidence="9 10" id="KW-0630">Potassium</keyword>